<dbReference type="KEGG" id="lak:106164190"/>
<dbReference type="GeneID" id="106164190"/>
<evidence type="ECO:0000313" key="2">
    <source>
        <dbReference type="Proteomes" id="UP000085678"/>
    </source>
</evidence>
<dbReference type="InParanoid" id="A0A1S3IHV2"/>
<gene>
    <name evidence="3" type="primary">LOC106164190</name>
</gene>
<reference evidence="3" key="1">
    <citation type="submission" date="2025-08" db="UniProtKB">
        <authorList>
            <consortium name="RefSeq"/>
        </authorList>
    </citation>
    <scope>IDENTIFICATION</scope>
    <source>
        <tissue evidence="3">Gonads</tissue>
    </source>
</reference>
<evidence type="ECO:0000256" key="1">
    <source>
        <dbReference type="SAM" id="MobiDB-lite"/>
    </source>
</evidence>
<proteinExistence type="predicted"/>
<name>A0A1S3IHV2_LINAN</name>
<evidence type="ECO:0000313" key="3">
    <source>
        <dbReference type="RefSeq" id="XP_013397456.1"/>
    </source>
</evidence>
<feature type="region of interest" description="Disordered" evidence="1">
    <location>
        <begin position="396"/>
        <end position="432"/>
    </location>
</feature>
<keyword evidence="2" id="KW-1185">Reference proteome</keyword>
<dbReference type="AlphaFoldDB" id="A0A1S3IHV2"/>
<protein>
    <submittedName>
        <fullName evidence="3">Uncharacterized protein LOC106164190 isoform X1</fullName>
    </submittedName>
</protein>
<accession>A0A1S3IHV2</accession>
<sequence>MSCCQTRNKMKDKTKPKISRDFSVISTTSTLMERPKLSEIIQQVRCEEEQRLCYLEDENGDHTLRCHDFLNVKFQEVKLPDCRPFLEVHGTNHHDEEDGARSLGSQLRANDELLGIIEGPDKMNDEVTAVLDMGPSEFIEYVQESVKELEEFIMIFRRREKNPTNEARQFIYFKLTIQINHTASGYHEITRISWERLEASIVIDDGDKIWDIEPEPTSSTYYVQCAANGQYLTPYGLTEKEHQLFISSYHGHHGRTGEIENVVVIEDYERGYILEAFPRSKTVIFNPQTSSDGAVSLSNDTPAEEWMFKCMRIRKNVFCLESLKLKGYFVKVNGNKLILRKDVDFQDPEFQFEFYEVKKVMPHYREWPSSSYPNETVDKDIEEDIDGFEVMIKPEETKPVENGTTGTNNDSGPVETNHTKPDIVPGPIETEDTKSDIVLGPEETDDRTSGVKPRPVNTDEMVLSPLKPEDNLRIPKRSRLKACFSCCWTFLKKRNR</sequence>
<feature type="region of interest" description="Disordered" evidence="1">
    <location>
        <begin position="439"/>
        <end position="458"/>
    </location>
</feature>
<dbReference type="Proteomes" id="UP000085678">
    <property type="component" value="Unplaced"/>
</dbReference>
<feature type="compositionally biased region" description="Polar residues" evidence="1">
    <location>
        <begin position="402"/>
        <end position="416"/>
    </location>
</feature>
<organism evidence="2 3">
    <name type="scientific">Lingula anatina</name>
    <name type="common">Brachiopod</name>
    <name type="synonym">Lingula unguis</name>
    <dbReference type="NCBI Taxonomy" id="7574"/>
    <lineage>
        <taxon>Eukaryota</taxon>
        <taxon>Metazoa</taxon>
        <taxon>Spiralia</taxon>
        <taxon>Lophotrochozoa</taxon>
        <taxon>Brachiopoda</taxon>
        <taxon>Linguliformea</taxon>
        <taxon>Lingulata</taxon>
        <taxon>Lingulida</taxon>
        <taxon>Linguloidea</taxon>
        <taxon>Lingulidae</taxon>
        <taxon>Lingula</taxon>
    </lineage>
</organism>
<dbReference type="RefSeq" id="XP_013397456.1">
    <property type="nucleotide sequence ID" value="XM_013542002.1"/>
</dbReference>